<keyword evidence="9" id="KW-0573">Peptidoglycan synthesis</keyword>
<protein>
    <submittedName>
        <fullName evidence="18">Glycosyl transferase</fullName>
    </submittedName>
</protein>
<evidence type="ECO:0000313" key="19">
    <source>
        <dbReference type="Proteomes" id="UP000248333"/>
    </source>
</evidence>
<feature type="region of interest" description="Disordered" evidence="14">
    <location>
        <begin position="175"/>
        <end position="215"/>
    </location>
</feature>
<dbReference type="InterPro" id="IPR036950">
    <property type="entry name" value="PBP_transglycosylase"/>
</dbReference>
<evidence type="ECO:0000256" key="2">
    <source>
        <dbReference type="ARBA" id="ARBA00007739"/>
    </source>
</evidence>
<evidence type="ECO:0000256" key="15">
    <source>
        <dbReference type="SAM" id="Phobius"/>
    </source>
</evidence>
<evidence type="ECO:0000256" key="6">
    <source>
        <dbReference type="ARBA" id="ARBA00022679"/>
    </source>
</evidence>
<name>A0A318NHD3_9ACTN</name>
<keyword evidence="19" id="KW-1185">Reference proteome</keyword>
<dbReference type="GO" id="GO:0009002">
    <property type="term" value="F:serine-type D-Ala-D-Ala carboxypeptidase activity"/>
    <property type="evidence" value="ECO:0007669"/>
    <property type="project" value="UniProtKB-EC"/>
</dbReference>
<dbReference type="SUPFAM" id="SSF53955">
    <property type="entry name" value="Lysozyme-like"/>
    <property type="match status" value="1"/>
</dbReference>
<comment type="catalytic activity">
    <reaction evidence="13">
        <text>[GlcNAc-(1-&gt;4)-Mur2Ac(oyl-L-Ala-gamma-D-Glu-L-Lys-D-Ala-D-Ala)](n)-di-trans,octa-cis-undecaprenyl diphosphate + beta-D-GlcNAc-(1-&gt;4)-Mur2Ac(oyl-L-Ala-gamma-D-Glu-L-Lys-D-Ala-D-Ala)-di-trans,octa-cis-undecaprenyl diphosphate = [GlcNAc-(1-&gt;4)-Mur2Ac(oyl-L-Ala-gamma-D-Glu-L-Lys-D-Ala-D-Ala)](n+1)-di-trans,octa-cis-undecaprenyl diphosphate + di-trans,octa-cis-undecaprenyl diphosphate + H(+)</text>
        <dbReference type="Rhea" id="RHEA:23708"/>
        <dbReference type="Rhea" id="RHEA-COMP:9602"/>
        <dbReference type="Rhea" id="RHEA-COMP:9603"/>
        <dbReference type="ChEBI" id="CHEBI:15378"/>
        <dbReference type="ChEBI" id="CHEBI:58405"/>
        <dbReference type="ChEBI" id="CHEBI:60033"/>
        <dbReference type="ChEBI" id="CHEBI:78435"/>
        <dbReference type="EC" id="2.4.99.28"/>
    </reaction>
</comment>
<feature type="compositionally biased region" description="Low complexity" evidence="14">
    <location>
        <begin position="60"/>
        <end position="100"/>
    </location>
</feature>
<dbReference type="GO" id="GO:0009252">
    <property type="term" value="P:peptidoglycan biosynthetic process"/>
    <property type="evidence" value="ECO:0007669"/>
    <property type="project" value="UniProtKB-KW"/>
</dbReference>
<dbReference type="GO" id="GO:0008658">
    <property type="term" value="F:penicillin binding"/>
    <property type="evidence" value="ECO:0007669"/>
    <property type="project" value="InterPro"/>
</dbReference>
<comment type="similarity">
    <text evidence="1">In the C-terminal section; belongs to the transpeptidase family.</text>
</comment>
<dbReference type="Proteomes" id="UP000248333">
    <property type="component" value="Unassembled WGS sequence"/>
</dbReference>
<dbReference type="InterPro" id="IPR001460">
    <property type="entry name" value="PCN-bd_Tpept"/>
</dbReference>
<feature type="compositionally biased region" description="Gly residues" evidence="14">
    <location>
        <begin position="928"/>
        <end position="937"/>
    </location>
</feature>
<comment type="caution">
    <text evidence="18">The sequence shown here is derived from an EMBL/GenBank/DDBJ whole genome shotgun (WGS) entry which is preliminary data.</text>
</comment>
<dbReference type="Pfam" id="PF00905">
    <property type="entry name" value="Transpeptidase"/>
    <property type="match status" value="1"/>
</dbReference>
<organism evidence="18 19">
    <name type="scientific">Micromonospora arborensis</name>
    <dbReference type="NCBI Taxonomy" id="2116518"/>
    <lineage>
        <taxon>Bacteria</taxon>
        <taxon>Bacillati</taxon>
        <taxon>Actinomycetota</taxon>
        <taxon>Actinomycetes</taxon>
        <taxon>Micromonosporales</taxon>
        <taxon>Micromonosporaceae</taxon>
        <taxon>Micromonospora</taxon>
    </lineage>
</organism>
<feature type="transmembrane region" description="Helical" evidence="15">
    <location>
        <begin position="225"/>
        <end position="247"/>
    </location>
</feature>
<dbReference type="GO" id="GO:0008360">
    <property type="term" value="P:regulation of cell shape"/>
    <property type="evidence" value="ECO:0007669"/>
    <property type="project" value="UniProtKB-KW"/>
</dbReference>
<evidence type="ECO:0000256" key="7">
    <source>
        <dbReference type="ARBA" id="ARBA00022801"/>
    </source>
</evidence>
<dbReference type="GO" id="GO:0006508">
    <property type="term" value="P:proteolysis"/>
    <property type="evidence" value="ECO:0007669"/>
    <property type="project" value="UniProtKB-KW"/>
</dbReference>
<evidence type="ECO:0000256" key="9">
    <source>
        <dbReference type="ARBA" id="ARBA00022984"/>
    </source>
</evidence>
<keyword evidence="15" id="KW-1133">Transmembrane helix</keyword>
<keyword evidence="4" id="KW-0645">Protease</keyword>
<dbReference type="AlphaFoldDB" id="A0A318NHD3"/>
<keyword evidence="10" id="KW-0511">Multifunctional enzyme</keyword>
<evidence type="ECO:0000256" key="8">
    <source>
        <dbReference type="ARBA" id="ARBA00022960"/>
    </source>
</evidence>
<keyword evidence="6 18" id="KW-0808">Transferase</keyword>
<feature type="region of interest" description="Disordered" evidence="14">
    <location>
        <begin position="875"/>
        <end position="965"/>
    </location>
</feature>
<dbReference type="InterPro" id="IPR050396">
    <property type="entry name" value="Glycosyltr_51/Transpeptidase"/>
</dbReference>
<dbReference type="GO" id="GO:0030288">
    <property type="term" value="C:outer membrane-bounded periplasmic space"/>
    <property type="evidence" value="ECO:0007669"/>
    <property type="project" value="TreeGrafter"/>
</dbReference>
<dbReference type="FunFam" id="1.10.3810.10:FF:000001">
    <property type="entry name" value="Penicillin-binding protein 1A"/>
    <property type="match status" value="1"/>
</dbReference>
<evidence type="ECO:0000256" key="12">
    <source>
        <dbReference type="ARBA" id="ARBA00034000"/>
    </source>
</evidence>
<dbReference type="InterPro" id="IPR001264">
    <property type="entry name" value="Glyco_trans_51"/>
</dbReference>
<reference evidence="18 19" key="1">
    <citation type="submission" date="2018-03" db="EMBL/GenBank/DDBJ databases">
        <title>Bioinformatic expansion and discovery of thiopeptide antibiotics.</title>
        <authorList>
            <person name="Schwalen C.J."/>
            <person name="Hudson G.A."/>
            <person name="Mitchell D.A."/>
        </authorList>
    </citation>
    <scope>NUCLEOTIDE SEQUENCE [LARGE SCALE GENOMIC DNA]</scope>
    <source>
        <strain evidence="18 19">NRRL 8041</strain>
    </source>
</reference>
<keyword evidence="3" id="KW-0121">Carboxypeptidase</keyword>
<keyword evidence="15" id="KW-0812">Transmembrane</keyword>
<dbReference type="Gene3D" id="3.40.710.10">
    <property type="entry name" value="DD-peptidase/beta-lactamase superfamily"/>
    <property type="match status" value="1"/>
</dbReference>
<feature type="compositionally biased region" description="Gly residues" evidence="14">
    <location>
        <begin position="185"/>
        <end position="211"/>
    </location>
</feature>
<evidence type="ECO:0000256" key="1">
    <source>
        <dbReference type="ARBA" id="ARBA00007090"/>
    </source>
</evidence>
<dbReference type="PANTHER" id="PTHR32282:SF34">
    <property type="entry name" value="PENICILLIN-BINDING PROTEIN 1A"/>
    <property type="match status" value="1"/>
</dbReference>
<feature type="compositionally biased region" description="Pro residues" evidence="14">
    <location>
        <begin position="899"/>
        <end position="913"/>
    </location>
</feature>
<dbReference type="GO" id="GO:0008955">
    <property type="term" value="F:peptidoglycan glycosyltransferase activity"/>
    <property type="evidence" value="ECO:0007669"/>
    <property type="project" value="UniProtKB-EC"/>
</dbReference>
<evidence type="ECO:0000259" key="16">
    <source>
        <dbReference type="Pfam" id="PF00905"/>
    </source>
</evidence>
<keyword evidence="11" id="KW-0961">Cell wall biogenesis/degradation</keyword>
<dbReference type="PANTHER" id="PTHR32282">
    <property type="entry name" value="BINDING PROTEIN TRANSPEPTIDASE, PUTATIVE-RELATED"/>
    <property type="match status" value="1"/>
</dbReference>
<feature type="region of interest" description="Disordered" evidence="14">
    <location>
        <begin position="1"/>
        <end position="100"/>
    </location>
</feature>
<keyword evidence="8" id="KW-0133">Cell shape</keyword>
<dbReference type="EMBL" id="PYBV01000021">
    <property type="protein sequence ID" value="PYC68871.1"/>
    <property type="molecule type" value="Genomic_DNA"/>
</dbReference>
<feature type="compositionally biased region" description="Gly residues" evidence="14">
    <location>
        <begin position="945"/>
        <end position="956"/>
    </location>
</feature>
<evidence type="ECO:0000256" key="10">
    <source>
        <dbReference type="ARBA" id="ARBA00023268"/>
    </source>
</evidence>
<proteinExistence type="inferred from homology"/>
<evidence type="ECO:0000259" key="17">
    <source>
        <dbReference type="Pfam" id="PF00912"/>
    </source>
</evidence>
<accession>A0A318NHD3</accession>
<evidence type="ECO:0000256" key="4">
    <source>
        <dbReference type="ARBA" id="ARBA00022670"/>
    </source>
</evidence>
<feature type="compositionally biased region" description="Low complexity" evidence="14">
    <location>
        <begin position="40"/>
        <end position="50"/>
    </location>
</feature>
<dbReference type="Pfam" id="PF00912">
    <property type="entry name" value="Transgly"/>
    <property type="match status" value="1"/>
</dbReference>
<comment type="catalytic activity">
    <reaction evidence="12">
        <text>Preferential cleavage: (Ac)2-L-Lys-D-Ala-|-D-Ala. Also transpeptidation of peptidyl-alanyl moieties that are N-acyl substituents of D-alanine.</text>
        <dbReference type="EC" id="3.4.16.4"/>
    </reaction>
</comment>
<dbReference type="GO" id="GO:0071555">
    <property type="term" value="P:cell wall organization"/>
    <property type="evidence" value="ECO:0007669"/>
    <property type="project" value="UniProtKB-KW"/>
</dbReference>
<sequence length="965" mass="99303">MNSYGDPSSARGRAQYPGADGDPGSGANDASRRPGGDSRGSGWSASEGGAATPGRASVTPRAAGGRASVGGSASVPSRGTAAAGSASVGSAAPGRASVPVSPAPGVAAGRAGAGRASVPVSPAPGAPAGRAVVGAAAVGAASVGTASAGRASVGSASVGGRASVGSASVGGRAAVARASVSPTSGGPGGPGGPNGPGGPGGPGRGGRGAGGSAAARAKKRKRMNLLIAGVAVFIMLAGIGVVGFTYYSTNVVMPNELPLPLSTTVYAKDGKTQLAKLGSENRTFVTINQIPEHVQHAVAAAEDRNFYRHSGVDYKGIVRAGWNNISGGDKQGASTITQQYARNAFENLQDDTYGRKVKEAILASKLNDAYSKPEIMQHYLNVIYFGRGAYGIEAAAQTYFGKAAKDLSVGEGAVLAAVIKQPQPSETHRGFDPAVNPTDAKSRWDYVIDGMKKEGWVDAPNQPAAPTEYPKVLAPKKGGNGFGVDSPRGNVINYVRQEMDTMGLCSESGAAGKKSCVDALRDDGYRITTTIDPKLQTAAENIAMQSKKGSLLYTQPKNLMAAVVSIDPSKGRVLAYYGGDSGADFDYAGKNIDENGDLVGGHQPGSSMKVYTLAAAIEAGISIKSHWDPTPYKPEGSSVAIGNANRTNLKCGKWCTLEESTVQSYNVPFYWVTKEIGAEKVVDMARKAGVTTMWGVDPRVAFDLSKKGPNPFDNYTGFGKYPITVFDHANAMATFANDGKYIKAHFVVKVEQQDKDTGKWKVVGSERIKPDQRIPKKITDEVTGVLKQIPRPNDISLEDGRQAAAKTGTWEYDDKDNSHAWTVGYTPQIATAVWVGSRDINKPQIRLTGGKDVGGSNLPGPIWEKFMNTALKGQEEIPLPNPTGEGDVTKGNGEEKKAPPPPIFPGGPPPPCDPLTNPFCQGTPGGPPGGNQGGNQGGNNPNNPGGPGTGGGGGGVLPSLPPNRD</sequence>
<feature type="domain" description="Glycosyl transferase family 51" evidence="17">
    <location>
        <begin position="273"/>
        <end position="451"/>
    </location>
</feature>
<dbReference type="Gene3D" id="1.10.3810.10">
    <property type="entry name" value="Biosynthetic peptidoglycan transglycosylase-like"/>
    <property type="match status" value="1"/>
</dbReference>
<keyword evidence="5" id="KW-0328">Glycosyltransferase</keyword>
<evidence type="ECO:0000256" key="14">
    <source>
        <dbReference type="SAM" id="MobiDB-lite"/>
    </source>
</evidence>
<keyword evidence="15" id="KW-0472">Membrane</keyword>
<gene>
    <name evidence="18" type="ORF">C7C45_18050</name>
</gene>
<evidence type="ECO:0000256" key="13">
    <source>
        <dbReference type="ARBA" id="ARBA00049902"/>
    </source>
</evidence>
<comment type="similarity">
    <text evidence="2">In the N-terminal section; belongs to the glycosyltransferase 51 family.</text>
</comment>
<evidence type="ECO:0000313" key="18">
    <source>
        <dbReference type="EMBL" id="PYC68871.1"/>
    </source>
</evidence>
<keyword evidence="7" id="KW-0378">Hydrolase</keyword>
<evidence type="ECO:0000256" key="11">
    <source>
        <dbReference type="ARBA" id="ARBA00023316"/>
    </source>
</evidence>
<dbReference type="InterPro" id="IPR012338">
    <property type="entry name" value="Beta-lactam/transpept-like"/>
</dbReference>
<feature type="domain" description="Penicillin-binding protein transpeptidase" evidence="16">
    <location>
        <begin position="562"/>
        <end position="851"/>
    </location>
</feature>
<evidence type="ECO:0000256" key="3">
    <source>
        <dbReference type="ARBA" id="ARBA00022645"/>
    </source>
</evidence>
<evidence type="ECO:0000256" key="5">
    <source>
        <dbReference type="ARBA" id="ARBA00022676"/>
    </source>
</evidence>
<dbReference type="InterPro" id="IPR023346">
    <property type="entry name" value="Lysozyme-like_dom_sf"/>
</dbReference>
<dbReference type="OrthoDB" id="3397599at2"/>
<dbReference type="SUPFAM" id="SSF56601">
    <property type="entry name" value="beta-lactamase/transpeptidase-like"/>
    <property type="match status" value="1"/>
</dbReference>